<dbReference type="EMBL" id="SPVF01000029">
    <property type="protein sequence ID" value="TFW28857.1"/>
    <property type="molecule type" value="Genomic_DNA"/>
</dbReference>
<dbReference type="AlphaFoldDB" id="A0A4Y9STP7"/>
<evidence type="ECO:0000313" key="1">
    <source>
        <dbReference type="EMBL" id="TFW28857.1"/>
    </source>
</evidence>
<name>A0A4Y9STP7_9BURK</name>
<dbReference type="OrthoDB" id="8716700at2"/>
<organism evidence="1 2">
    <name type="scientific">Zemynaea arenosa</name>
    <dbReference type="NCBI Taxonomy" id="2561931"/>
    <lineage>
        <taxon>Bacteria</taxon>
        <taxon>Pseudomonadati</taxon>
        <taxon>Pseudomonadota</taxon>
        <taxon>Betaproteobacteria</taxon>
        <taxon>Burkholderiales</taxon>
        <taxon>Oxalobacteraceae</taxon>
        <taxon>Telluria group</taxon>
        <taxon>Zemynaea</taxon>
    </lineage>
</organism>
<dbReference type="SUPFAM" id="SSF53187">
    <property type="entry name" value="Zn-dependent exopeptidases"/>
    <property type="match status" value="1"/>
</dbReference>
<dbReference type="Pfam" id="PF05013">
    <property type="entry name" value="FGase"/>
    <property type="match status" value="1"/>
</dbReference>
<dbReference type="Gene3D" id="3.40.630.40">
    <property type="entry name" value="Zn-dependent exopeptidases"/>
    <property type="match status" value="1"/>
</dbReference>
<comment type="caution">
    <text evidence="1">The sequence shown here is derived from an EMBL/GenBank/DDBJ whole genome shotgun (WGS) entry which is preliminary data.</text>
</comment>
<keyword evidence="2" id="KW-1185">Reference proteome</keyword>
<dbReference type="InterPro" id="IPR010247">
    <property type="entry name" value="HutG_amidohyd"/>
</dbReference>
<protein>
    <submittedName>
        <fullName evidence="1">N-formylglutamate deformylase</fullName>
        <ecNumber evidence="1">3.5.1.68</ecNumber>
    </submittedName>
</protein>
<sequence length="262" mass="29431">MDYHFKAGSAPLLVSMPHVGTAIPPDIAASMTEAALRVRDTDWHLRELYDFLDETGASTLAAHWSRYVIDLNRPPEDTNLYPGMDTTGLCPVDTFCRDPLYQDGMAPDPSAVQDRLARYWQPYHRQLRAELDRLLALHGKVVLWEAHSIMSVCPRFFEGKLPDLNFGTAESRSCDPAMQDAVTRVAHAQGRYTVAVNGRFKGGYITRQYGQPAQGVHAIQLEMCQCAYMDEDSPFGYRPDRASEIQPLLRDLTGAALEWVRA</sequence>
<accession>A0A4Y9STP7</accession>
<gene>
    <name evidence="1" type="primary">hutG</name>
    <name evidence="1" type="ORF">E4L96_01965</name>
</gene>
<dbReference type="GO" id="GO:0050129">
    <property type="term" value="F:N-formylglutamate deformylase activity"/>
    <property type="evidence" value="ECO:0007669"/>
    <property type="project" value="UniProtKB-EC"/>
</dbReference>
<dbReference type="NCBIfam" id="TIGR02017">
    <property type="entry name" value="hutG_amidohyd"/>
    <property type="match status" value="1"/>
</dbReference>
<dbReference type="EC" id="3.5.1.68" evidence="1"/>
<dbReference type="Proteomes" id="UP000298438">
    <property type="component" value="Unassembled WGS sequence"/>
</dbReference>
<dbReference type="RefSeq" id="WP_135205561.1">
    <property type="nucleotide sequence ID" value="NZ_SPVF01000029.1"/>
</dbReference>
<dbReference type="InterPro" id="IPR007709">
    <property type="entry name" value="N-FG_amidohydro"/>
</dbReference>
<evidence type="ECO:0000313" key="2">
    <source>
        <dbReference type="Proteomes" id="UP000298438"/>
    </source>
</evidence>
<keyword evidence="1" id="KW-0378">Hydrolase</keyword>
<proteinExistence type="predicted"/>
<reference evidence="1 2" key="1">
    <citation type="submission" date="2019-03" db="EMBL/GenBank/DDBJ databases">
        <title>Draft Genome Sequence of Massilia arenosa sp. nov., a Novel Massilia Species Isolated from a Sandy-loam Maize Soil.</title>
        <authorList>
            <person name="Raths R."/>
            <person name="Peta V."/>
            <person name="Bucking H."/>
        </authorList>
    </citation>
    <scope>NUCLEOTIDE SEQUENCE [LARGE SCALE GENOMIC DNA]</scope>
    <source>
        <strain evidence="1 2">MC02</strain>
    </source>
</reference>